<gene>
    <name evidence="3" type="ORF">FJV41_26590</name>
</gene>
<evidence type="ECO:0000313" key="4">
    <source>
        <dbReference type="Proteomes" id="UP000315369"/>
    </source>
</evidence>
<feature type="domain" description="GH29D-like beta-sandwich" evidence="2">
    <location>
        <begin position="268"/>
        <end position="334"/>
    </location>
</feature>
<proteinExistence type="predicted"/>
<organism evidence="3 4">
    <name type="scientific">Myxococcus llanfairpwllgwyngyllgogerychwyrndrobwllllantysiliogogogochensis</name>
    <dbReference type="NCBI Taxonomy" id="2590453"/>
    <lineage>
        <taxon>Bacteria</taxon>
        <taxon>Pseudomonadati</taxon>
        <taxon>Myxococcota</taxon>
        <taxon>Myxococcia</taxon>
        <taxon>Myxococcales</taxon>
        <taxon>Cystobacterineae</taxon>
        <taxon>Myxococcaceae</taxon>
        <taxon>Myxococcus</taxon>
    </lineage>
</organism>
<dbReference type="RefSeq" id="WP_141645360.1">
    <property type="nucleotide sequence ID" value="NZ_VIFM01000119.1"/>
</dbReference>
<evidence type="ECO:0000259" key="2">
    <source>
        <dbReference type="Pfam" id="PF13290"/>
    </source>
</evidence>
<dbReference type="InterPro" id="IPR059177">
    <property type="entry name" value="GH29D-like_dom"/>
</dbReference>
<feature type="signal peptide" evidence="1">
    <location>
        <begin position="1"/>
        <end position="22"/>
    </location>
</feature>
<comment type="caution">
    <text evidence="3">The sequence shown here is derived from an EMBL/GenBank/DDBJ whole genome shotgun (WGS) entry which is preliminary data.</text>
</comment>
<dbReference type="Pfam" id="PF13290">
    <property type="entry name" value="CHB_HEX_C_1"/>
    <property type="match status" value="2"/>
</dbReference>
<feature type="chain" id="PRO_5021744149" description="GH29D-like beta-sandwich domain-containing protein" evidence="1">
    <location>
        <begin position="23"/>
        <end position="1195"/>
    </location>
</feature>
<evidence type="ECO:0000313" key="3">
    <source>
        <dbReference type="EMBL" id="TQF12930.1"/>
    </source>
</evidence>
<dbReference type="EMBL" id="VIFM01000119">
    <property type="protein sequence ID" value="TQF12930.1"/>
    <property type="molecule type" value="Genomic_DNA"/>
</dbReference>
<keyword evidence="1" id="KW-0732">Signal</keyword>
<name>A0A540WVI1_9BACT</name>
<protein>
    <recommendedName>
        <fullName evidence="2">GH29D-like beta-sandwich domain-containing protein</fullName>
    </recommendedName>
</protein>
<sequence length="1195" mass="127287">MRRSIQRLIAVTLFLLAMDVLASNDVRGNLEGVYWRGTTYFVEGWACAYGFSESVDVDVYAGAPWPTGTMLGGTRADVLSEPGVSTACGSTLNRHRFRFQLPQYLLKQHAGKPLYAHAHLAAHGINNLVPGSGNISIPAAPYNGQVKGSVEGVYLRSDGYYLEGWTCAYGINQSVELNVYAGGPWTTGTIFYGGLADIASEPAVSSICNTTLARHRFKIRLSDSVLAQFQGQPLYVYAMLSGTDVSDQVAGTPTVPTVATAQAPVLSPSGGTHASPINVALTSGTSSASIYYTLNGSAPTCGGGNLYGTPFALSSATTVQAIACKSGMTQSPVISAQYSFVAAPPQFSPPGGIYSSARSVTLTTTTPGATLYYTQDGSSPVCGAPSLTYTAPFTVDTTRTVRAIACRAGFTSSTPVSATYTFSTSNWTGPAATIVTVNGGKRISVNGQVLSPLHHAFNLQSCRLDDCLAEDAIIDTQLAELARTQAFGTRFIVEVAAIAYRGTPAVQRLGARLKKVREAYPGFDPYLIIRFDLYDYEESAFTCVDGEDFLSPTYMALYNNQGARFDANALCDASADGKFRKPYKRINESWILSREVEIGTVANLLEAEPETRGRVIGMTFTYLSGGEFFFSPLYVTGKDPTAKFPWEPLHTSSFFFQDDSGSPAATLTNRMSENFGIFLAGSTKAAAVQASRAEVDNLVAAISRLAARVKQVTGGKALNKIFYGYSYGLTARRAFSFHHGLATLLRDPNIDILASPFSYELSRRLGFGFSPQVSIEAITKSGKHFEFEDDSRTHFAEVDDWRHATNIVETNRLVVRDGLTAAIHGMGLYYFDLPAKGWFGNPDQTAETTSLWNTLKNTSTVASSVVSTGSAYSPQIAVFVDEQSVAHYPLDGLGGAKAFPFTTASMTGQIEALSRVGAPARHYLLSDLATLDTSNLRLAIFLDAYKLTESDKQIIQQKLAGSGRTLLYLYAPGVIDGSGNAADSNVSSALGMPVSRRATTSAFAAASYIDGREYPDNGLGAPLSMGSFELQYRIDVGATGGVLCPNASAVNCIDSRMLSRYVNSGEVAFAVKRVSDGSGSYKVGFAAVPGLPTSVLRDVARDAGVHVFSCTSGGSCVDAVVEASDNTLMLHTVGPLPTLNMPLARNGCGFNVSEWVGMTTSTSPSLAPVSCPGNQCQVNVGESLDVRVYQLTPSC</sequence>
<evidence type="ECO:0000256" key="1">
    <source>
        <dbReference type="SAM" id="SignalP"/>
    </source>
</evidence>
<reference evidence="3 4" key="1">
    <citation type="submission" date="2019-06" db="EMBL/GenBank/DDBJ databases">
        <authorList>
            <person name="Livingstone P."/>
            <person name="Whitworth D."/>
        </authorList>
    </citation>
    <scope>NUCLEOTIDE SEQUENCE [LARGE SCALE GENOMIC DNA]</scope>
    <source>
        <strain evidence="3 4">AM401</strain>
    </source>
</reference>
<feature type="domain" description="GH29D-like beta-sandwich" evidence="2">
    <location>
        <begin position="349"/>
        <end position="416"/>
    </location>
</feature>
<dbReference type="AlphaFoldDB" id="A0A540WVI1"/>
<dbReference type="Proteomes" id="UP000315369">
    <property type="component" value="Unassembled WGS sequence"/>
</dbReference>
<keyword evidence="4" id="KW-1185">Reference proteome</keyword>
<dbReference type="OrthoDB" id="9788513at2"/>
<accession>A0A540WVI1</accession>